<evidence type="ECO:0000256" key="2">
    <source>
        <dbReference type="ARBA" id="ARBA00022692"/>
    </source>
</evidence>
<feature type="domain" description="ATP synthase YMF19-like N-terminal" evidence="8">
    <location>
        <begin position="2"/>
        <end position="75"/>
    </location>
</feature>
<evidence type="ECO:0000313" key="9">
    <source>
        <dbReference type="EMBL" id="AIA61059.1"/>
    </source>
</evidence>
<evidence type="ECO:0000256" key="5">
    <source>
        <dbReference type="ARBA" id="ARBA00023136"/>
    </source>
</evidence>
<evidence type="ECO:0000256" key="3">
    <source>
        <dbReference type="ARBA" id="ARBA00022989"/>
    </source>
</evidence>
<dbReference type="Pfam" id="PF02326">
    <property type="entry name" value="YMF19"/>
    <property type="match status" value="1"/>
</dbReference>
<sequence length="131" mass="15960">MPQLDRVIVFTQIFWLLIVILVAYNFVIQLILPNSFRILRTRTRFVKNLFNDIEILNKEQDDQFKKIMKLNKNYVSVVKNLILIQNEFYDKILTNYYKKFFMKINFNKVIFTHINFIQLYKNLVWKSLIGS</sequence>
<keyword evidence="6" id="KW-0066">ATP synthesis</keyword>
<gene>
    <name evidence="9" type="primary">atp8</name>
</gene>
<evidence type="ECO:0000256" key="4">
    <source>
        <dbReference type="ARBA" id="ARBA00023128"/>
    </source>
</evidence>
<dbReference type="GO" id="GO:0031966">
    <property type="term" value="C:mitochondrial membrane"/>
    <property type="evidence" value="ECO:0007669"/>
    <property type="project" value="UniProtKB-SubCell"/>
</dbReference>
<protein>
    <submittedName>
        <fullName evidence="9">ATP synthase F0 subunit 8</fullName>
    </submittedName>
</protein>
<dbReference type="GO" id="GO:0006754">
    <property type="term" value="P:ATP biosynthetic process"/>
    <property type="evidence" value="ECO:0007669"/>
    <property type="project" value="UniProtKB-KW"/>
</dbReference>
<keyword evidence="4 9" id="KW-0496">Mitochondrion</keyword>
<dbReference type="EMBL" id="KJ569774">
    <property type="protein sequence ID" value="AIA61059.1"/>
    <property type="molecule type" value="Genomic_DNA"/>
</dbReference>
<evidence type="ECO:0000256" key="6">
    <source>
        <dbReference type="ARBA" id="ARBA00023310"/>
    </source>
</evidence>
<reference evidence="9" key="1">
    <citation type="submission" date="2014-03" db="EMBL/GenBank/DDBJ databases">
        <title>Metagenomic reconstruction of the complete chloroplast and mitochondrial genomes of a novel unicellular red alga from the Cyanidiaceae family.</title>
        <authorList>
            <person name="Servin-Garciduenas L.E."/>
            <person name="Martinez-Romero E."/>
        </authorList>
    </citation>
    <scope>NUCLEOTIDE SEQUENCE</scope>
    <source>
        <strain evidence="9">MX-AZ01</strain>
    </source>
</reference>
<accession>A0A060A4N1</accession>
<geneLocation type="mitochondrion" evidence="9"/>
<evidence type="ECO:0000259" key="8">
    <source>
        <dbReference type="Pfam" id="PF02326"/>
    </source>
</evidence>
<proteinExistence type="predicted"/>
<comment type="subcellular location">
    <subcellularLocation>
        <location evidence="1">Mitochondrion membrane</location>
    </subcellularLocation>
</comment>
<keyword evidence="3 7" id="KW-1133">Transmembrane helix</keyword>
<feature type="transmembrane region" description="Helical" evidence="7">
    <location>
        <begin position="12"/>
        <end position="32"/>
    </location>
</feature>
<evidence type="ECO:0000256" key="1">
    <source>
        <dbReference type="ARBA" id="ARBA00004325"/>
    </source>
</evidence>
<keyword evidence="5 7" id="KW-0472">Membrane</keyword>
<keyword evidence="2 7" id="KW-0812">Transmembrane</keyword>
<organism evidence="9">
    <name type="scientific">Cyanidiaceae sp. MX-AZ01</name>
    <dbReference type="NCBI Taxonomy" id="1503164"/>
    <lineage>
        <taxon>Eukaryota</taxon>
        <taxon>Rhodophyta</taxon>
        <taxon>Bangiophyceae</taxon>
        <taxon>Cyanidiales</taxon>
        <taxon>Cyanidiaceae</taxon>
    </lineage>
</organism>
<dbReference type="InterPro" id="IPR003319">
    <property type="entry name" value="YMF19-like_N"/>
</dbReference>
<name>A0A060A4N1_9RHOD</name>
<dbReference type="AlphaFoldDB" id="A0A060A4N1"/>
<evidence type="ECO:0000256" key="7">
    <source>
        <dbReference type="SAM" id="Phobius"/>
    </source>
</evidence>